<feature type="coiled-coil region" evidence="1">
    <location>
        <begin position="356"/>
        <end position="443"/>
    </location>
</feature>
<name>A0AAV6MX29_9ROSI</name>
<dbReference type="PANTHER" id="PTHR48441">
    <property type="match status" value="1"/>
</dbReference>
<evidence type="ECO:0000313" key="4">
    <source>
        <dbReference type="Proteomes" id="UP000685013"/>
    </source>
</evidence>
<feature type="domain" description="Kinetochore protein Nuf2 N-terminal" evidence="2">
    <location>
        <begin position="60"/>
        <end position="199"/>
    </location>
</feature>
<feature type="coiled-coil region" evidence="1">
    <location>
        <begin position="199"/>
        <end position="254"/>
    </location>
</feature>
<dbReference type="PANTHER" id="PTHR48441:SF1">
    <property type="entry name" value="NT-3"/>
    <property type="match status" value="1"/>
</dbReference>
<feature type="non-terminal residue" evidence="3">
    <location>
        <position position="1"/>
    </location>
</feature>
<evidence type="ECO:0000259" key="2">
    <source>
        <dbReference type="Pfam" id="PF03800"/>
    </source>
</evidence>
<sequence length="498" mass="57511">MKLGFLNVKLTRFARRFSQVSPLSPLPNSLSFSLINRTIIPFSLARILSFCGEKRLAMSKYEFPRLPRADIALLLAQCQIAAVTERDLLHPAPDLVSDLYTRLMIYLDFLHEEDQGQVEFAALEQFENPDLHMDSVQTMKLYNRVKHVIASLDCPKKFTLKDLIKPDPDRTEIFLSAMLNFCIHKDAKINLHAPVMNELNTLDDQQREWEVKISQLNAEIAEYNEAREREMPFVQEIDAKVKELHQTIGGLNNQQMSLRASIRKLKEKAGEMDEKISNAEFLLVQSVQENANLRSKIVQSPDKLQRALEEKKLAREEAKNAEKLAMQAFQEKTGIVEVYSKVSRKMLKHLAQMQTIQEQVNSAKSVEKEFKALKAKLSDEEVVDKSLQVKLVEHEAKVRQLEDLRRQTEKEREVKCEEAAKELNNVRLEVESMKLDLEQRQKNVEAVLMEVDALTSKTNSLRESNVHKQQELLHKCENIMKEFHQYTNSFGALMEVKP</sequence>
<gene>
    <name evidence="3" type="primary">NUF2</name>
    <name evidence="3" type="ORF">SDJN03_17368</name>
</gene>
<keyword evidence="4" id="KW-1185">Reference proteome</keyword>
<dbReference type="Proteomes" id="UP000685013">
    <property type="component" value="Chromosome 11"/>
</dbReference>
<feature type="coiled-coil region" evidence="1">
    <location>
        <begin position="304"/>
        <end position="331"/>
    </location>
</feature>
<comment type="caution">
    <text evidence="3">The sequence shown here is derived from an EMBL/GenBank/DDBJ whole genome shotgun (WGS) entry which is preliminary data.</text>
</comment>
<organism evidence="3 4">
    <name type="scientific">Cucurbita argyrosperma subsp. sororia</name>
    <dbReference type="NCBI Taxonomy" id="37648"/>
    <lineage>
        <taxon>Eukaryota</taxon>
        <taxon>Viridiplantae</taxon>
        <taxon>Streptophyta</taxon>
        <taxon>Embryophyta</taxon>
        <taxon>Tracheophyta</taxon>
        <taxon>Spermatophyta</taxon>
        <taxon>Magnoliopsida</taxon>
        <taxon>eudicotyledons</taxon>
        <taxon>Gunneridae</taxon>
        <taxon>Pentapetalae</taxon>
        <taxon>rosids</taxon>
        <taxon>fabids</taxon>
        <taxon>Cucurbitales</taxon>
        <taxon>Cucurbitaceae</taxon>
        <taxon>Cucurbiteae</taxon>
        <taxon>Cucurbita</taxon>
    </lineage>
</organism>
<protein>
    <submittedName>
        <fullName evidence="3">Kinetochore protein NUF2-like protein</fullName>
    </submittedName>
</protein>
<evidence type="ECO:0000256" key="1">
    <source>
        <dbReference type="SAM" id="Coils"/>
    </source>
</evidence>
<dbReference type="AlphaFoldDB" id="A0AAV6MX29"/>
<evidence type="ECO:0000313" key="3">
    <source>
        <dbReference type="EMBL" id="KAG6588803.1"/>
    </source>
</evidence>
<reference evidence="3 4" key="1">
    <citation type="journal article" date="2021" name="Hortic Res">
        <title>The domestication of Cucurbita argyrosperma as revealed by the genome of its wild relative.</title>
        <authorList>
            <person name="Barrera-Redondo J."/>
            <person name="Sanchez-de la Vega G."/>
            <person name="Aguirre-Liguori J.A."/>
            <person name="Castellanos-Morales G."/>
            <person name="Gutierrez-Guerrero Y.T."/>
            <person name="Aguirre-Dugua X."/>
            <person name="Aguirre-Planter E."/>
            <person name="Tenaillon M.I."/>
            <person name="Lira-Saade R."/>
            <person name="Eguiarte L.E."/>
        </authorList>
    </citation>
    <scope>NUCLEOTIDE SEQUENCE [LARGE SCALE GENOMIC DNA]</scope>
    <source>
        <strain evidence="3">JBR-2021</strain>
    </source>
</reference>
<keyword evidence="1" id="KW-0175">Coiled coil</keyword>
<dbReference type="Pfam" id="PF03800">
    <property type="entry name" value="Nuf2"/>
    <property type="match status" value="1"/>
</dbReference>
<proteinExistence type="predicted"/>
<dbReference type="EMBL" id="JAGKQH010000011">
    <property type="protein sequence ID" value="KAG6588803.1"/>
    <property type="molecule type" value="Genomic_DNA"/>
</dbReference>
<dbReference type="InterPro" id="IPR005549">
    <property type="entry name" value="Kinetochore_Nuf2_N"/>
</dbReference>
<dbReference type="GO" id="GO:0031262">
    <property type="term" value="C:Ndc80 complex"/>
    <property type="evidence" value="ECO:0007669"/>
    <property type="project" value="InterPro"/>
</dbReference>
<accession>A0AAV6MX29</accession>